<sequence>MPMGISRNTTPSHFFQLSRSRTDSATRSCSPQTSPREPKTGRGNSSNYRSGTNIAYQITDLAHYHMPKGSSMVAVTVHRSDSNASFDPIALDHRLLGGEGEVFRMVQLSSNSWMLLGYRYDHGEPGACTRKSPTLLNVGQASDLFSDAVSHNTDYVDDDEESENGEEDLGECRTHAGNGKRRTQIVSRFPGRSEGRGQTALFHVTQQAFEKLLRDPHDLR</sequence>
<reference evidence="2" key="1">
    <citation type="journal article" date="2020" name="Stud. Mycol.">
        <title>101 Dothideomycetes genomes: a test case for predicting lifestyles and emergence of pathogens.</title>
        <authorList>
            <person name="Haridas S."/>
            <person name="Albert R."/>
            <person name="Binder M."/>
            <person name="Bloem J."/>
            <person name="Labutti K."/>
            <person name="Salamov A."/>
            <person name="Andreopoulos B."/>
            <person name="Baker S."/>
            <person name="Barry K."/>
            <person name="Bills G."/>
            <person name="Bluhm B."/>
            <person name="Cannon C."/>
            <person name="Castanera R."/>
            <person name="Culley D."/>
            <person name="Daum C."/>
            <person name="Ezra D."/>
            <person name="Gonzalez J."/>
            <person name="Henrissat B."/>
            <person name="Kuo A."/>
            <person name="Liang C."/>
            <person name="Lipzen A."/>
            <person name="Lutzoni F."/>
            <person name="Magnuson J."/>
            <person name="Mondo S."/>
            <person name="Nolan M."/>
            <person name="Ohm R."/>
            <person name="Pangilinan J."/>
            <person name="Park H.-J."/>
            <person name="Ramirez L."/>
            <person name="Alfaro M."/>
            <person name="Sun H."/>
            <person name="Tritt A."/>
            <person name="Yoshinaga Y."/>
            <person name="Zwiers L.-H."/>
            <person name="Turgeon B."/>
            <person name="Goodwin S."/>
            <person name="Spatafora J."/>
            <person name="Crous P."/>
            <person name="Grigoriev I."/>
        </authorList>
    </citation>
    <scope>NUCLEOTIDE SEQUENCE</scope>
    <source>
        <strain evidence="2">CBS 109.77</strain>
    </source>
</reference>
<name>A0A6A6XJ83_9PLEO</name>
<feature type="region of interest" description="Disordered" evidence="1">
    <location>
        <begin position="154"/>
        <end position="183"/>
    </location>
</feature>
<evidence type="ECO:0000313" key="2">
    <source>
        <dbReference type="EMBL" id="KAF2796133.1"/>
    </source>
</evidence>
<accession>A0A6A6XJ83</accession>
<dbReference type="OrthoDB" id="3562657at2759"/>
<gene>
    <name evidence="2" type="ORF">K505DRAFT_3840</name>
</gene>
<feature type="region of interest" description="Disordered" evidence="1">
    <location>
        <begin position="1"/>
        <end position="50"/>
    </location>
</feature>
<organism evidence="2 3">
    <name type="scientific">Melanomma pulvis-pyrius CBS 109.77</name>
    <dbReference type="NCBI Taxonomy" id="1314802"/>
    <lineage>
        <taxon>Eukaryota</taxon>
        <taxon>Fungi</taxon>
        <taxon>Dikarya</taxon>
        <taxon>Ascomycota</taxon>
        <taxon>Pezizomycotina</taxon>
        <taxon>Dothideomycetes</taxon>
        <taxon>Pleosporomycetidae</taxon>
        <taxon>Pleosporales</taxon>
        <taxon>Melanommataceae</taxon>
        <taxon>Melanomma</taxon>
    </lineage>
</organism>
<dbReference type="Proteomes" id="UP000799757">
    <property type="component" value="Unassembled WGS sequence"/>
</dbReference>
<proteinExistence type="predicted"/>
<dbReference type="EMBL" id="MU001839">
    <property type="protein sequence ID" value="KAF2796133.1"/>
    <property type="molecule type" value="Genomic_DNA"/>
</dbReference>
<feature type="compositionally biased region" description="Polar residues" evidence="1">
    <location>
        <begin position="1"/>
        <end position="35"/>
    </location>
</feature>
<dbReference type="AlphaFoldDB" id="A0A6A6XJ83"/>
<feature type="compositionally biased region" description="Acidic residues" evidence="1">
    <location>
        <begin position="155"/>
        <end position="169"/>
    </location>
</feature>
<evidence type="ECO:0000256" key="1">
    <source>
        <dbReference type="SAM" id="MobiDB-lite"/>
    </source>
</evidence>
<protein>
    <submittedName>
        <fullName evidence="2">Uncharacterized protein</fullName>
    </submittedName>
</protein>
<evidence type="ECO:0000313" key="3">
    <source>
        <dbReference type="Proteomes" id="UP000799757"/>
    </source>
</evidence>
<keyword evidence="3" id="KW-1185">Reference proteome</keyword>